<feature type="domain" description="Integrase catalytic" evidence="1">
    <location>
        <begin position="18"/>
        <end position="117"/>
    </location>
</feature>
<accession>A0ABY9H9D9</accession>
<dbReference type="RefSeq" id="WP_305937639.1">
    <property type="nucleotide sequence ID" value="NZ_CP132191.1"/>
</dbReference>
<dbReference type="InterPro" id="IPR036397">
    <property type="entry name" value="RNaseH_sf"/>
</dbReference>
<dbReference type="InterPro" id="IPR012337">
    <property type="entry name" value="RNaseH-like_sf"/>
</dbReference>
<gene>
    <name evidence="2" type="ORF">Q8852_02670</name>
</gene>
<protein>
    <recommendedName>
        <fullName evidence="1">Integrase catalytic domain-containing protein</fullName>
    </recommendedName>
</protein>
<sequence length="117" mass="14268">MKNVENKIKQNKIERQVLNLNKNLLFGEVIEIDAQCEPYLINHEPIYLYHAIDAATGILLAVWYEKQETTLGYQRLLEIVFKNYGYPKFIYTDKRRTFWGFWKYSNCFWENFKFKRN</sequence>
<evidence type="ECO:0000313" key="2">
    <source>
        <dbReference type="EMBL" id="WLP85202.1"/>
    </source>
</evidence>
<proteinExistence type="predicted"/>
<evidence type="ECO:0000313" key="3">
    <source>
        <dbReference type="Proteomes" id="UP001237011"/>
    </source>
</evidence>
<dbReference type="SUPFAM" id="SSF53098">
    <property type="entry name" value="Ribonuclease H-like"/>
    <property type="match status" value="1"/>
</dbReference>
<name>A0ABY9H9D9_9MOLU</name>
<dbReference type="Proteomes" id="UP001237011">
    <property type="component" value="Chromosome"/>
</dbReference>
<keyword evidence="3" id="KW-1185">Reference proteome</keyword>
<organism evidence="2 3">
    <name type="scientific">Mycoplasma seminis</name>
    <dbReference type="NCBI Taxonomy" id="512749"/>
    <lineage>
        <taxon>Bacteria</taxon>
        <taxon>Bacillati</taxon>
        <taxon>Mycoplasmatota</taxon>
        <taxon>Mollicutes</taxon>
        <taxon>Mycoplasmataceae</taxon>
        <taxon>Mycoplasma</taxon>
    </lineage>
</organism>
<dbReference type="Gene3D" id="3.30.420.10">
    <property type="entry name" value="Ribonuclease H-like superfamily/Ribonuclease H"/>
    <property type="match status" value="1"/>
</dbReference>
<dbReference type="PROSITE" id="PS50994">
    <property type="entry name" value="INTEGRASE"/>
    <property type="match status" value="1"/>
</dbReference>
<reference evidence="2" key="1">
    <citation type="submission" date="2023-08" db="EMBL/GenBank/DDBJ databases">
        <title>Complete genome sequence of Mycoplasma seminis 2200.</title>
        <authorList>
            <person name="Spergser J."/>
        </authorList>
    </citation>
    <scope>NUCLEOTIDE SEQUENCE [LARGE SCALE GENOMIC DNA]</scope>
    <source>
        <strain evidence="2">2200</strain>
    </source>
</reference>
<dbReference type="EMBL" id="CP132191">
    <property type="protein sequence ID" value="WLP85202.1"/>
    <property type="molecule type" value="Genomic_DNA"/>
</dbReference>
<dbReference type="InterPro" id="IPR001584">
    <property type="entry name" value="Integrase_cat-core"/>
</dbReference>
<evidence type="ECO:0000259" key="1">
    <source>
        <dbReference type="PROSITE" id="PS50994"/>
    </source>
</evidence>